<keyword evidence="2" id="KW-0808">Transferase</keyword>
<reference evidence="8 9" key="1">
    <citation type="submission" date="2019-12" db="EMBL/GenBank/DDBJ databases">
        <title>Comparative genomics gives insights into the taxonomy of the Azoarcus-Aromatoleum group and reveals separate origins of nif in the plant-associated Azoarcus and non-plant-associated Aromatoleum sub-groups.</title>
        <authorList>
            <person name="Lafos M."/>
            <person name="Maluk M."/>
            <person name="Batista M."/>
            <person name="Junghare M."/>
            <person name="Carmona M."/>
            <person name="Faoro H."/>
            <person name="Cruz L.M."/>
            <person name="Battistoni F."/>
            <person name="De Souza E."/>
            <person name="Pedrosa F."/>
            <person name="Chen W.-M."/>
            <person name="Poole P.S."/>
            <person name="Dixon R.A."/>
            <person name="James E.K."/>
        </authorList>
    </citation>
    <scope>NUCLEOTIDE SEQUENCE [LARGE SCALE GENOMIC DNA]</scope>
    <source>
        <strain evidence="8 9">ToN1</strain>
    </source>
</reference>
<evidence type="ECO:0000256" key="3">
    <source>
        <dbReference type="ARBA" id="ARBA00022692"/>
    </source>
</evidence>
<accession>A0ABX1MMH9</accession>
<organism evidence="8 9">
    <name type="scientific">Aromatoleum petrolei</name>
    <dbReference type="NCBI Taxonomy" id="76116"/>
    <lineage>
        <taxon>Bacteria</taxon>
        <taxon>Pseudomonadati</taxon>
        <taxon>Pseudomonadota</taxon>
        <taxon>Betaproteobacteria</taxon>
        <taxon>Rhodocyclales</taxon>
        <taxon>Rhodocyclaceae</taxon>
        <taxon>Aromatoleum</taxon>
    </lineage>
</organism>
<dbReference type="PANTHER" id="PTHR12137:SF54">
    <property type="entry name" value="CARBOHYDRATE SULFOTRANSFERASE"/>
    <property type="match status" value="1"/>
</dbReference>
<proteinExistence type="predicted"/>
<evidence type="ECO:0000313" key="8">
    <source>
        <dbReference type="EMBL" id="NMF88375.1"/>
    </source>
</evidence>
<evidence type="ECO:0000256" key="7">
    <source>
        <dbReference type="ARBA" id="ARBA00023180"/>
    </source>
</evidence>
<evidence type="ECO:0000256" key="2">
    <source>
        <dbReference type="ARBA" id="ARBA00022679"/>
    </source>
</evidence>
<keyword evidence="5" id="KW-0333">Golgi apparatus</keyword>
<evidence type="ECO:0000256" key="1">
    <source>
        <dbReference type="ARBA" id="ARBA00004323"/>
    </source>
</evidence>
<name>A0ABX1MMH9_9RHOO</name>
<comment type="caution">
    <text evidence="8">The sequence shown here is derived from an EMBL/GenBank/DDBJ whole genome shotgun (WGS) entry which is preliminary data.</text>
</comment>
<evidence type="ECO:0000256" key="4">
    <source>
        <dbReference type="ARBA" id="ARBA00022989"/>
    </source>
</evidence>
<dbReference type="InterPro" id="IPR018011">
    <property type="entry name" value="Carb_sulfotrans_8-10"/>
</dbReference>
<gene>
    <name evidence="8" type="ORF">GPA26_07745</name>
</gene>
<evidence type="ECO:0000256" key="5">
    <source>
        <dbReference type="ARBA" id="ARBA00023034"/>
    </source>
</evidence>
<comment type="subcellular location">
    <subcellularLocation>
        <location evidence="1">Golgi apparatus membrane</location>
        <topology evidence="1">Single-pass type II membrane protein</topology>
    </subcellularLocation>
</comment>
<evidence type="ECO:0000256" key="6">
    <source>
        <dbReference type="ARBA" id="ARBA00023136"/>
    </source>
</evidence>
<keyword evidence="3" id="KW-0812">Transmembrane</keyword>
<dbReference type="Proteomes" id="UP000652074">
    <property type="component" value="Unassembled WGS sequence"/>
</dbReference>
<keyword evidence="4" id="KW-1133">Transmembrane helix</keyword>
<keyword evidence="6" id="KW-0472">Membrane</keyword>
<dbReference type="InterPro" id="IPR005331">
    <property type="entry name" value="Sulfotransferase"/>
</dbReference>
<dbReference type="Pfam" id="PF03567">
    <property type="entry name" value="Sulfotransfer_2"/>
    <property type="match status" value="1"/>
</dbReference>
<dbReference type="PANTHER" id="PTHR12137">
    <property type="entry name" value="CARBOHYDRATE SULFOTRANSFERASE"/>
    <property type="match status" value="1"/>
</dbReference>
<evidence type="ECO:0000313" key="9">
    <source>
        <dbReference type="Proteomes" id="UP000652074"/>
    </source>
</evidence>
<protein>
    <submittedName>
        <fullName evidence="8">Sulfotransferase</fullName>
    </submittedName>
</protein>
<dbReference type="Gene3D" id="3.40.50.300">
    <property type="entry name" value="P-loop containing nucleotide triphosphate hydrolases"/>
    <property type="match status" value="1"/>
</dbReference>
<dbReference type="RefSeq" id="WP_169205795.1">
    <property type="nucleotide sequence ID" value="NZ_CP059560.1"/>
</dbReference>
<sequence>MRKYLWKLFPKPVRETILNRFSVVDRGAIDKILSDNVRLPVDFERQRCIFIHVPKCAGSSVKKSLFQQRTHGHMPLWFYERSFPDFFASAYKFCFVRNPLDRAYSAYRYLRSNKSIERDFAAHQLAMRYDSFDRFVQHWLCDENAHRQMHFAPQWRFLCDSLGEVRMDFIGRQETITDDFHQVCARLGVGSGLESVNVSAERPQALTFESRTVDRIRRVYERDYELLGY</sequence>
<dbReference type="SUPFAM" id="SSF52540">
    <property type="entry name" value="P-loop containing nucleoside triphosphate hydrolases"/>
    <property type="match status" value="1"/>
</dbReference>
<keyword evidence="9" id="KW-1185">Reference proteome</keyword>
<dbReference type="InterPro" id="IPR027417">
    <property type="entry name" value="P-loop_NTPase"/>
</dbReference>
<keyword evidence="7" id="KW-0325">Glycoprotein</keyword>
<dbReference type="EMBL" id="WTVR01000012">
    <property type="protein sequence ID" value="NMF88375.1"/>
    <property type="molecule type" value="Genomic_DNA"/>
</dbReference>